<proteinExistence type="predicted"/>
<dbReference type="Proteomes" id="UP000800096">
    <property type="component" value="Unassembled WGS sequence"/>
</dbReference>
<dbReference type="OrthoDB" id="3758478at2759"/>
<dbReference type="EMBL" id="ML979133">
    <property type="protein sequence ID" value="KAF1919544.1"/>
    <property type="molecule type" value="Genomic_DNA"/>
</dbReference>
<protein>
    <submittedName>
        <fullName evidence="1">Uncharacterized protein</fullName>
    </submittedName>
</protein>
<evidence type="ECO:0000313" key="2">
    <source>
        <dbReference type="Proteomes" id="UP000800096"/>
    </source>
</evidence>
<organism evidence="1 2">
    <name type="scientific">Ampelomyces quisqualis</name>
    <name type="common">Powdery mildew agent</name>
    <dbReference type="NCBI Taxonomy" id="50730"/>
    <lineage>
        <taxon>Eukaryota</taxon>
        <taxon>Fungi</taxon>
        <taxon>Dikarya</taxon>
        <taxon>Ascomycota</taxon>
        <taxon>Pezizomycotina</taxon>
        <taxon>Dothideomycetes</taxon>
        <taxon>Pleosporomycetidae</taxon>
        <taxon>Pleosporales</taxon>
        <taxon>Pleosporineae</taxon>
        <taxon>Phaeosphaeriaceae</taxon>
        <taxon>Ampelomyces</taxon>
    </lineage>
</organism>
<sequence>EYLFILGINKRWNIVRVLEFLNTKATEDLRGGMMEARENLKGERGSEVSVMDVTCFQALPR</sequence>
<name>A0A6A5QY12_AMPQU</name>
<feature type="non-terminal residue" evidence="1">
    <location>
        <position position="1"/>
    </location>
</feature>
<reference evidence="1" key="1">
    <citation type="journal article" date="2020" name="Stud. Mycol.">
        <title>101 Dothideomycetes genomes: a test case for predicting lifestyles and emergence of pathogens.</title>
        <authorList>
            <person name="Haridas S."/>
            <person name="Albert R."/>
            <person name="Binder M."/>
            <person name="Bloem J."/>
            <person name="Labutti K."/>
            <person name="Salamov A."/>
            <person name="Andreopoulos B."/>
            <person name="Baker S."/>
            <person name="Barry K."/>
            <person name="Bills G."/>
            <person name="Bluhm B."/>
            <person name="Cannon C."/>
            <person name="Castanera R."/>
            <person name="Culley D."/>
            <person name="Daum C."/>
            <person name="Ezra D."/>
            <person name="Gonzalez J."/>
            <person name="Henrissat B."/>
            <person name="Kuo A."/>
            <person name="Liang C."/>
            <person name="Lipzen A."/>
            <person name="Lutzoni F."/>
            <person name="Magnuson J."/>
            <person name="Mondo S."/>
            <person name="Nolan M."/>
            <person name="Ohm R."/>
            <person name="Pangilinan J."/>
            <person name="Park H.-J."/>
            <person name="Ramirez L."/>
            <person name="Alfaro M."/>
            <person name="Sun H."/>
            <person name="Tritt A."/>
            <person name="Yoshinaga Y."/>
            <person name="Zwiers L.-H."/>
            <person name="Turgeon B."/>
            <person name="Goodwin S."/>
            <person name="Spatafora J."/>
            <person name="Crous P."/>
            <person name="Grigoriev I."/>
        </authorList>
    </citation>
    <scope>NUCLEOTIDE SEQUENCE</scope>
    <source>
        <strain evidence="1">HMLAC05119</strain>
    </source>
</reference>
<evidence type="ECO:0000313" key="1">
    <source>
        <dbReference type="EMBL" id="KAF1919544.1"/>
    </source>
</evidence>
<accession>A0A6A5QY12</accession>
<gene>
    <name evidence="1" type="ORF">BDU57DRAFT_569189</name>
</gene>
<dbReference type="AlphaFoldDB" id="A0A6A5QY12"/>
<keyword evidence="2" id="KW-1185">Reference proteome</keyword>